<keyword evidence="5 6" id="KW-0472">Membrane</keyword>
<keyword evidence="4 6" id="KW-1133">Transmembrane helix</keyword>
<feature type="transmembrane region" description="Helical" evidence="6">
    <location>
        <begin position="326"/>
        <end position="351"/>
    </location>
</feature>
<dbReference type="InterPro" id="IPR011701">
    <property type="entry name" value="MFS"/>
</dbReference>
<dbReference type="PROSITE" id="PS50850">
    <property type="entry name" value="MFS"/>
    <property type="match status" value="1"/>
</dbReference>
<evidence type="ECO:0000256" key="5">
    <source>
        <dbReference type="ARBA" id="ARBA00023136"/>
    </source>
</evidence>
<keyword evidence="3 6" id="KW-0812">Transmembrane</keyword>
<dbReference type="CDD" id="cd17324">
    <property type="entry name" value="MFS_NepI_like"/>
    <property type="match status" value="1"/>
</dbReference>
<dbReference type="InterPro" id="IPR020846">
    <property type="entry name" value="MFS_dom"/>
</dbReference>
<sequence length="382" mass="41741">MKHHKKLPIISLLALTISGFIAIITETLPAGLLPQISIGIEVSEAYAGQFITLYALGSVLSAVPVISWTRNWNRKPLLLLAVAGFFVFNLTTFFLQSYYLLLVVRFMAGVSAGIIWGLLTGYTIRMVSPEFAGKALAIVGVGQPIALSLGVPLATWLGGTIGWATIFLIIAMLSLIVLFWIIFLVPDFSVEQKTESTPFKAVFSNKKIQRILFITLFWILAHNLLYTYIAPYLTAKDLVNKIDWILLLFGVFSILGIWLTGLWIDKHLQKLVLINLGLFAFAGVLMWFGNSNSIVILMGIAMWGYSFGGAPILLQKDLADVAKENVDIAQSIFVTVFNLAVAGGGLLGGALLEYSGISYLIIGAVLLSLLSLSVAVNRKNRI</sequence>
<feature type="transmembrane region" description="Helical" evidence="6">
    <location>
        <begin position="45"/>
        <end position="65"/>
    </location>
</feature>
<dbReference type="PANTHER" id="PTHR43124">
    <property type="entry name" value="PURINE EFFLUX PUMP PBUE"/>
    <property type="match status" value="1"/>
</dbReference>
<feature type="transmembrane region" description="Helical" evidence="6">
    <location>
        <begin position="271"/>
        <end position="288"/>
    </location>
</feature>
<feature type="transmembrane region" description="Helical" evidence="6">
    <location>
        <begin position="294"/>
        <end position="314"/>
    </location>
</feature>
<dbReference type="EMBL" id="CP068224">
    <property type="protein sequence ID" value="QQT55885.1"/>
    <property type="molecule type" value="Genomic_DNA"/>
</dbReference>
<reference evidence="8 9" key="1">
    <citation type="submission" date="2021-01" db="EMBL/GenBank/DDBJ databases">
        <title>FDA dAtabase for Regulatory Grade micrObial Sequences (FDA-ARGOS): Supporting development and validation of Infectious Disease Dx tests.</title>
        <authorList>
            <person name="Sproer C."/>
            <person name="Gronow S."/>
            <person name="Severitt S."/>
            <person name="Schroder I."/>
            <person name="Tallon L."/>
            <person name="Sadzewicz L."/>
            <person name="Zhao X."/>
            <person name="Boylan J."/>
            <person name="Ott S."/>
            <person name="Bowen H."/>
            <person name="Vavikolanu K."/>
            <person name="Mehta A."/>
            <person name="Aluvathingal J."/>
            <person name="Nadendla S."/>
            <person name="Lowell S."/>
            <person name="Myers T."/>
            <person name="Yan Y."/>
            <person name="Sichtig H."/>
        </authorList>
    </citation>
    <scope>NUCLEOTIDE SEQUENCE [LARGE SCALE GENOMIC DNA]</scope>
    <source>
        <strain evidence="8 9">FDAARGOS_1141</strain>
    </source>
</reference>
<dbReference type="Pfam" id="PF07690">
    <property type="entry name" value="MFS_1"/>
    <property type="match status" value="1"/>
</dbReference>
<feature type="transmembrane region" description="Helical" evidence="6">
    <location>
        <begin position="7"/>
        <end position="25"/>
    </location>
</feature>
<comment type="subcellular location">
    <subcellularLocation>
        <location evidence="1">Cell membrane</location>
        <topology evidence="1">Multi-pass membrane protein</topology>
    </subcellularLocation>
</comment>
<evidence type="ECO:0000256" key="4">
    <source>
        <dbReference type="ARBA" id="ARBA00022989"/>
    </source>
</evidence>
<dbReference type="Gene3D" id="1.20.1250.20">
    <property type="entry name" value="MFS general substrate transporter like domains"/>
    <property type="match status" value="1"/>
</dbReference>
<feature type="transmembrane region" description="Helical" evidence="6">
    <location>
        <begin position="357"/>
        <end position="376"/>
    </location>
</feature>
<evidence type="ECO:0000256" key="6">
    <source>
        <dbReference type="SAM" id="Phobius"/>
    </source>
</evidence>
<keyword evidence="9" id="KW-1185">Reference proteome</keyword>
<dbReference type="PANTHER" id="PTHR43124:SF3">
    <property type="entry name" value="CHLORAMPHENICOL EFFLUX PUMP RV0191"/>
    <property type="match status" value="1"/>
</dbReference>
<protein>
    <submittedName>
        <fullName evidence="8">MFS transporter</fullName>
    </submittedName>
</protein>
<evidence type="ECO:0000256" key="2">
    <source>
        <dbReference type="ARBA" id="ARBA00022475"/>
    </source>
</evidence>
<feature type="transmembrane region" description="Helical" evidence="6">
    <location>
        <begin position="136"/>
        <end position="157"/>
    </location>
</feature>
<evidence type="ECO:0000259" key="7">
    <source>
        <dbReference type="PROSITE" id="PS50850"/>
    </source>
</evidence>
<feature type="transmembrane region" description="Helical" evidence="6">
    <location>
        <begin position="244"/>
        <end position="264"/>
    </location>
</feature>
<evidence type="ECO:0000256" key="1">
    <source>
        <dbReference type="ARBA" id="ARBA00004651"/>
    </source>
</evidence>
<evidence type="ECO:0000256" key="3">
    <source>
        <dbReference type="ARBA" id="ARBA00022692"/>
    </source>
</evidence>
<proteinExistence type="predicted"/>
<accession>A0ABX7CWW7</accession>
<feature type="transmembrane region" description="Helical" evidence="6">
    <location>
        <begin position="163"/>
        <end position="190"/>
    </location>
</feature>
<evidence type="ECO:0000313" key="8">
    <source>
        <dbReference type="EMBL" id="QQT55885.1"/>
    </source>
</evidence>
<evidence type="ECO:0000313" key="9">
    <source>
        <dbReference type="Proteomes" id="UP000595498"/>
    </source>
</evidence>
<organism evidence="8 9">
    <name type="scientific">Sphingobacterium multivorum</name>
    <dbReference type="NCBI Taxonomy" id="28454"/>
    <lineage>
        <taxon>Bacteria</taxon>
        <taxon>Pseudomonadati</taxon>
        <taxon>Bacteroidota</taxon>
        <taxon>Sphingobacteriia</taxon>
        <taxon>Sphingobacteriales</taxon>
        <taxon>Sphingobacteriaceae</taxon>
        <taxon>Sphingobacterium</taxon>
    </lineage>
</organism>
<feature type="domain" description="Major facilitator superfamily (MFS) profile" evidence="7">
    <location>
        <begin position="11"/>
        <end position="381"/>
    </location>
</feature>
<feature type="transmembrane region" description="Helical" evidence="6">
    <location>
        <begin position="77"/>
        <end position="96"/>
    </location>
</feature>
<name>A0ABX7CWW7_SPHMU</name>
<keyword evidence="2" id="KW-1003">Cell membrane</keyword>
<dbReference type="InterPro" id="IPR036259">
    <property type="entry name" value="MFS_trans_sf"/>
</dbReference>
<feature type="transmembrane region" description="Helical" evidence="6">
    <location>
        <begin position="211"/>
        <end position="232"/>
    </location>
</feature>
<gene>
    <name evidence="8" type="ORF">I6I98_11750</name>
</gene>
<feature type="transmembrane region" description="Helical" evidence="6">
    <location>
        <begin position="102"/>
        <end position="124"/>
    </location>
</feature>
<dbReference type="Proteomes" id="UP000595498">
    <property type="component" value="Chromosome"/>
</dbReference>
<dbReference type="InterPro" id="IPR050189">
    <property type="entry name" value="MFS_Efflux_Transporters"/>
</dbReference>
<dbReference type="SUPFAM" id="SSF103473">
    <property type="entry name" value="MFS general substrate transporter"/>
    <property type="match status" value="1"/>
</dbReference>